<evidence type="ECO:0000313" key="2">
    <source>
        <dbReference type="EMBL" id="BBP91807.1"/>
    </source>
</evidence>
<evidence type="ECO:0000313" key="3">
    <source>
        <dbReference type="Proteomes" id="UP000464658"/>
    </source>
</evidence>
<dbReference type="Gene3D" id="3.20.80.10">
    <property type="entry name" value="Regulatory factor, effector binding domain"/>
    <property type="match status" value="1"/>
</dbReference>
<gene>
    <name evidence="2" type="ORF">BsIDN1_54250</name>
</gene>
<dbReference type="Pfam" id="PF06445">
    <property type="entry name" value="GyrI-like"/>
    <property type="match status" value="1"/>
</dbReference>
<dbReference type="SUPFAM" id="SSF55136">
    <property type="entry name" value="Probable bacterial effector-binding domain"/>
    <property type="match status" value="1"/>
</dbReference>
<name>A0A5S9ME94_BACIA</name>
<accession>A0A5S9ME94</accession>
<protein>
    <recommendedName>
        <fullName evidence="1">GyrI-like small molecule binding domain-containing protein</fullName>
    </recommendedName>
</protein>
<dbReference type="Proteomes" id="UP000464658">
    <property type="component" value="Chromosome"/>
</dbReference>
<dbReference type="InterPro" id="IPR011256">
    <property type="entry name" value="Reg_factor_effector_dom_sf"/>
</dbReference>
<organism evidence="2 3">
    <name type="scientific">Bacillus safensis</name>
    <dbReference type="NCBI Taxonomy" id="561879"/>
    <lineage>
        <taxon>Bacteria</taxon>
        <taxon>Bacillati</taxon>
        <taxon>Bacillota</taxon>
        <taxon>Bacilli</taxon>
        <taxon>Bacillales</taxon>
        <taxon>Bacillaceae</taxon>
        <taxon>Bacillus</taxon>
    </lineage>
</organism>
<dbReference type="EMBL" id="AP021906">
    <property type="protein sequence ID" value="BBP91807.1"/>
    <property type="molecule type" value="Genomic_DNA"/>
</dbReference>
<dbReference type="AlphaFoldDB" id="A0A5S9ME94"/>
<sequence>MKIKGYSEKINYFIRPKGMYAVGYEIGGEIEDAYRRIMEFVENKGLKIGKNAYEEYMLDEMTVDGYENTYVKILLQIEER</sequence>
<reference evidence="2 3" key="1">
    <citation type="submission" date="2019-12" db="EMBL/GenBank/DDBJ databases">
        <title>Full genome sequence of a Bacillus safensis strain isolated from commercially available natto in Indonesia.</title>
        <authorList>
            <person name="Yoshida M."/>
            <person name="Uomi M."/>
            <person name="Waturangi D."/>
            <person name="Ekaputri J.J."/>
            <person name="Setiamarga D.H.E."/>
        </authorList>
    </citation>
    <scope>NUCLEOTIDE SEQUENCE [LARGE SCALE GENOMIC DNA]</scope>
    <source>
        <strain evidence="2 3">IDN1</strain>
    </source>
</reference>
<dbReference type="InterPro" id="IPR029442">
    <property type="entry name" value="GyrI-like"/>
</dbReference>
<proteinExistence type="predicted"/>
<evidence type="ECO:0000259" key="1">
    <source>
        <dbReference type="Pfam" id="PF06445"/>
    </source>
</evidence>
<feature type="domain" description="GyrI-like small molecule binding" evidence="1">
    <location>
        <begin position="7"/>
        <end position="77"/>
    </location>
</feature>